<comment type="caution">
    <text evidence="1">The sequence shown here is derived from an EMBL/GenBank/DDBJ whole genome shotgun (WGS) entry which is preliminary data.</text>
</comment>
<protein>
    <submittedName>
        <fullName evidence="1">Uncharacterized protein</fullName>
    </submittedName>
</protein>
<organism evidence="1 2">
    <name type="scientific">Sphaerodactylus townsendi</name>
    <dbReference type="NCBI Taxonomy" id="933632"/>
    <lineage>
        <taxon>Eukaryota</taxon>
        <taxon>Metazoa</taxon>
        <taxon>Chordata</taxon>
        <taxon>Craniata</taxon>
        <taxon>Vertebrata</taxon>
        <taxon>Euteleostomi</taxon>
        <taxon>Lepidosauria</taxon>
        <taxon>Squamata</taxon>
        <taxon>Bifurcata</taxon>
        <taxon>Gekkota</taxon>
        <taxon>Sphaerodactylidae</taxon>
        <taxon>Sphaerodactylus</taxon>
    </lineage>
</organism>
<reference evidence="1" key="1">
    <citation type="submission" date="2021-08" db="EMBL/GenBank/DDBJ databases">
        <title>The first chromosome-level gecko genome reveals the dynamic sex chromosomes of Neotropical dwarf geckos (Sphaerodactylidae: Sphaerodactylus).</title>
        <authorList>
            <person name="Pinto B.J."/>
            <person name="Keating S.E."/>
            <person name="Gamble T."/>
        </authorList>
    </citation>
    <scope>NUCLEOTIDE SEQUENCE</scope>
    <source>
        <strain evidence="1">TG3544</strain>
    </source>
</reference>
<proteinExistence type="predicted"/>
<dbReference type="EMBL" id="CM037617">
    <property type="protein sequence ID" value="KAH8005870.1"/>
    <property type="molecule type" value="Genomic_DNA"/>
</dbReference>
<gene>
    <name evidence="1" type="ORF">K3G42_031389</name>
</gene>
<sequence length="226" mass="23971">MALTLAGPQVDSNGCGFFTTMPATNDGWPEDFGFRISGNGPCYILAVEEGSSAQVAGLQPGDQILEIEGQHVSAMTCEALVALARQCENVPPSIGVVSRIQQLDLKPGPEGRFGFTLAHGGGCPLQVESVAPASPASQCGIKAGDYMLEVNGIPVKQYEEAAAVIQSCQGRSLQLGLLRVGRLQRWASSSVREFVQSADAIHQERRQKAQEFSKKVGLQGRGRGES</sequence>
<dbReference type="Proteomes" id="UP000827872">
    <property type="component" value="Linkage Group LG04"/>
</dbReference>
<evidence type="ECO:0000313" key="1">
    <source>
        <dbReference type="EMBL" id="KAH8005870.1"/>
    </source>
</evidence>
<name>A0ACB8FKW1_9SAUR</name>
<keyword evidence="2" id="KW-1185">Reference proteome</keyword>
<accession>A0ACB8FKW1</accession>
<evidence type="ECO:0000313" key="2">
    <source>
        <dbReference type="Proteomes" id="UP000827872"/>
    </source>
</evidence>